<accession>A0A089LU61</accession>
<reference evidence="1 2" key="1">
    <citation type="submission" date="2014-08" db="EMBL/GenBank/DDBJ databases">
        <title>Comparative genomics of the Paenibacillus odorifer group.</title>
        <authorList>
            <person name="den Bakker H.C."/>
            <person name="Tsai Y.-C."/>
            <person name="Martin N."/>
            <person name="Korlach J."/>
            <person name="Wiedmann M."/>
        </authorList>
    </citation>
    <scope>NUCLEOTIDE SEQUENCE [LARGE SCALE GENOMIC DNA]</scope>
    <source>
        <strain evidence="1 2">DSM 14472</strain>
    </source>
</reference>
<organism evidence="1 2">
    <name type="scientific">Paenibacillus stellifer</name>
    <dbReference type="NCBI Taxonomy" id="169760"/>
    <lineage>
        <taxon>Bacteria</taxon>
        <taxon>Bacillati</taxon>
        <taxon>Bacillota</taxon>
        <taxon>Bacilli</taxon>
        <taxon>Bacillales</taxon>
        <taxon>Paenibacillaceae</taxon>
        <taxon>Paenibacillus</taxon>
    </lineage>
</organism>
<proteinExistence type="predicted"/>
<keyword evidence="2" id="KW-1185">Reference proteome</keyword>
<gene>
    <name evidence="1" type="ORF">PSTEL_06275</name>
</gene>
<name>A0A089LU61_9BACL</name>
<dbReference type="SUPFAM" id="SSF46689">
    <property type="entry name" value="Homeodomain-like"/>
    <property type="match status" value="1"/>
</dbReference>
<dbReference type="EMBL" id="CP009286">
    <property type="protein sequence ID" value="AIQ62763.1"/>
    <property type="molecule type" value="Genomic_DNA"/>
</dbReference>
<dbReference type="KEGG" id="pste:PSTEL_06275"/>
<evidence type="ECO:0000313" key="1">
    <source>
        <dbReference type="EMBL" id="AIQ62763.1"/>
    </source>
</evidence>
<dbReference type="Proteomes" id="UP000029507">
    <property type="component" value="Chromosome"/>
</dbReference>
<evidence type="ECO:0008006" key="3">
    <source>
        <dbReference type="Google" id="ProtNLM"/>
    </source>
</evidence>
<dbReference type="InterPro" id="IPR009057">
    <property type="entry name" value="Homeodomain-like_sf"/>
</dbReference>
<dbReference type="AlphaFoldDB" id="A0A089LU61"/>
<dbReference type="OrthoDB" id="9810250at2"/>
<evidence type="ECO:0000313" key="2">
    <source>
        <dbReference type="Proteomes" id="UP000029507"/>
    </source>
</evidence>
<sequence length="104" mass="12221">MKELTNKVGVNRGTFYIHYQDINSLWGEIEEETLAEIHKLGSVIKDYELTDAEDLQEPIKATLEVLHYLKSNEIIFKPFWGKDVFIYIEMESCHEAIPFFESHI</sequence>
<protein>
    <recommendedName>
        <fullName evidence="3">HTH tetR-type domain-containing protein</fullName>
    </recommendedName>
</protein>
<dbReference type="RefSeq" id="WP_038694157.1">
    <property type="nucleotide sequence ID" value="NZ_CP009286.1"/>
</dbReference>
<dbReference type="Gene3D" id="1.10.357.10">
    <property type="entry name" value="Tetracycline Repressor, domain 2"/>
    <property type="match status" value="1"/>
</dbReference>
<dbReference type="HOGENOM" id="CLU_2247371_0_0_9"/>